<accession>A0A081N7J8</accession>
<gene>
    <name evidence="1" type="ORF">GZ77_08585</name>
</gene>
<sequence>MTINPFTFDLKKYEIDPDDAIEELNQWFETFMPVYYGSEEFRQLSKANQKSGGQMFHMFMELNLNYLGNNLAQVNKEAASSNSRPLSKAPSYQALERDKKICNRTIERLFLTLCCMI</sequence>
<dbReference type="AlphaFoldDB" id="A0A081N7J8"/>
<evidence type="ECO:0000313" key="2">
    <source>
        <dbReference type="Proteomes" id="UP000028006"/>
    </source>
</evidence>
<dbReference type="Proteomes" id="UP000028006">
    <property type="component" value="Unassembled WGS sequence"/>
</dbReference>
<comment type="caution">
    <text evidence="1">The sequence shown here is derived from an EMBL/GenBank/DDBJ whole genome shotgun (WGS) entry which is preliminary data.</text>
</comment>
<dbReference type="EMBL" id="JOKG01000002">
    <property type="protein sequence ID" value="KEQ14421.1"/>
    <property type="molecule type" value="Genomic_DNA"/>
</dbReference>
<proteinExistence type="predicted"/>
<evidence type="ECO:0000313" key="1">
    <source>
        <dbReference type="EMBL" id="KEQ14421.1"/>
    </source>
</evidence>
<keyword evidence="2" id="KW-1185">Reference proteome</keyword>
<name>A0A081N7J8_9GAMM</name>
<protein>
    <submittedName>
        <fullName evidence="1">Uncharacterized protein</fullName>
    </submittedName>
</protein>
<reference evidence="1 2" key="1">
    <citation type="submission" date="2014-06" db="EMBL/GenBank/DDBJ databases">
        <title>Whole Genome Sequences of Three Symbiotic Endozoicomonas Bacteria.</title>
        <authorList>
            <person name="Neave M.J."/>
            <person name="Apprill A."/>
            <person name="Voolstra C.R."/>
        </authorList>
    </citation>
    <scope>NUCLEOTIDE SEQUENCE [LARGE SCALE GENOMIC DNA]</scope>
    <source>
        <strain evidence="1 2">LMG 24815</strain>
    </source>
</reference>
<organism evidence="1 2">
    <name type="scientific">Endozoicomonas montiporae</name>
    <dbReference type="NCBI Taxonomy" id="1027273"/>
    <lineage>
        <taxon>Bacteria</taxon>
        <taxon>Pseudomonadati</taxon>
        <taxon>Pseudomonadota</taxon>
        <taxon>Gammaproteobacteria</taxon>
        <taxon>Oceanospirillales</taxon>
        <taxon>Endozoicomonadaceae</taxon>
        <taxon>Endozoicomonas</taxon>
    </lineage>
</organism>
<dbReference type="RefSeq" id="WP_034874264.1">
    <property type="nucleotide sequence ID" value="NZ_JOKG01000002.1"/>
</dbReference>